<evidence type="ECO:0000313" key="2">
    <source>
        <dbReference type="Proteomes" id="UP001150581"/>
    </source>
</evidence>
<keyword evidence="2" id="KW-1185">Reference proteome</keyword>
<sequence>MSRALQGIVDIVDTIGNTPMARLSSVEGLGAAVCSAELVGKLEYMNPGGSIKDRVAKHIIKQLDTQGTPKDALLVVAGPGNLAISLAMLQRRLLCLVPERTSSDRIRLLKAAGITDIVRTLDGALPGSPEHPVQIGRRIVEQRGHGAVYVDEEQGQWDLALCYEELAAEMVAQCGGKVDALVLGVDTGNAATHLARALRETTPGVQIVGVEPANSAIGEQTISNPLARRWLCEDIGRAYAPPALEAGAIDMWMQVSDAVAYSMARRLITGGIHAGPAAGASVAAARTYAAAAGLQKSSRVVVLLGDTARNYGDTLLSDEWMLAHDLLDARMLGDLQRRQLGQYRGASIEDLQLPAAVTVRAEDSIGAAVALMGENDFSQVPVTGAHRRLVGYLTLSAAQTLLDSGVASPSSPVSRFMLRFAGSDSAEQRGSNVRHRRYWLITPETPLSELARFFETHSVAFVTDASRKFCLGIATKQDLMSFLSRRNTFQF</sequence>
<proteinExistence type="predicted"/>
<dbReference type="Proteomes" id="UP001150581">
    <property type="component" value="Unassembled WGS sequence"/>
</dbReference>
<comment type="caution">
    <text evidence="1">The sequence shown here is derived from an EMBL/GenBank/DDBJ whole genome shotgun (WGS) entry which is preliminary data.</text>
</comment>
<reference evidence="1" key="1">
    <citation type="submission" date="2022-07" db="EMBL/GenBank/DDBJ databases">
        <title>Phylogenomic reconstructions and comparative analyses of Kickxellomycotina fungi.</title>
        <authorList>
            <person name="Reynolds N.K."/>
            <person name="Stajich J.E."/>
            <person name="Barry K."/>
            <person name="Grigoriev I.V."/>
            <person name="Crous P."/>
            <person name="Smith M.E."/>
        </authorList>
    </citation>
    <scope>NUCLEOTIDE SEQUENCE</scope>
    <source>
        <strain evidence="1">Benny 63K</strain>
    </source>
</reference>
<organism evidence="1 2">
    <name type="scientific">Kickxella alabastrina</name>
    <dbReference type="NCBI Taxonomy" id="61397"/>
    <lineage>
        <taxon>Eukaryota</taxon>
        <taxon>Fungi</taxon>
        <taxon>Fungi incertae sedis</taxon>
        <taxon>Zoopagomycota</taxon>
        <taxon>Kickxellomycotina</taxon>
        <taxon>Kickxellomycetes</taxon>
        <taxon>Kickxellales</taxon>
        <taxon>Kickxellaceae</taxon>
        <taxon>Kickxella</taxon>
    </lineage>
</organism>
<evidence type="ECO:0000313" key="1">
    <source>
        <dbReference type="EMBL" id="KAJ1891626.1"/>
    </source>
</evidence>
<gene>
    <name evidence="1" type="ORF">LPJ66_006814</name>
</gene>
<accession>A0ACC1IC26</accession>
<dbReference type="EMBL" id="JANBPG010001128">
    <property type="protein sequence ID" value="KAJ1891626.1"/>
    <property type="molecule type" value="Genomic_DNA"/>
</dbReference>
<protein>
    <submittedName>
        <fullName evidence="1">Uncharacterized protein</fullName>
    </submittedName>
</protein>
<name>A0ACC1IC26_9FUNG</name>